<dbReference type="GO" id="GO:0006361">
    <property type="term" value="P:transcription initiation at RNA polymerase I promoter"/>
    <property type="evidence" value="ECO:0007669"/>
    <property type="project" value="TreeGrafter"/>
</dbReference>
<evidence type="ECO:0000256" key="1">
    <source>
        <dbReference type="SAM" id="MobiDB-lite"/>
    </source>
</evidence>
<dbReference type="Gene3D" id="1.10.10.60">
    <property type="entry name" value="Homeodomain-like"/>
    <property type="match status" value="1"/>
</dbReference>
<dbReference type="OrthoDB" id="2240312at2759"/>
<dbReference type="PANTHER" id="PTHR28079">
    <property type="entry name" value="RNA POLYMERASE I-SPECIFIC TRANSCRIPTION INITIATION FACTOR RRN5"/>
    <property type="match status" value="1"/>
</dbReference>
<feature type="compositionally biased region" description="Acidic residues" evidence="1">
    <location>
        <begin position="514"/>
        <end position="534"/>
    </location>
</feature>
<dbReference type="HOGENOM" id="CLU_012849_2_1_1"/>
<dbReference type="PANTHER" id="PTHR28079:SF1">
    <property type="entry name" value="RNA POLYMERASE I-SPECIFIC TRANSCRIPTION INITIATION FACTOR RRN5"/>
    <property type="match status" value="1"/>
</dbReference>
<accession>S3C7Q6</accession>
<organism evidence="2 3">
    <name type="scientific">Ophiostoma piceae (strain UAMH 11346)</name>
    <name type="common">Sap stain fungus</name>
    <dbReference type="NCBI Taxonomy" id="1262450"/>
    <lineage>
        <taxon>Eukaryota</taxon>
        <taxon>Fungi</taxon>
        <taxon>Dikarya</taxon>
        <taxon>Ascomycota</taxon>
        <taxon>Pezizomycotina</taxon>
        <taxon>Sordariomycetes</taxon>
        <taxon>Sordariomycetidae</taxon>
        <taxon>Ophiostomatales</taxon>
        <taxon>Ophiostomataceae</taxon>
        <taxon>Ophiostoma</taxon>
    </lineage>
</organism>
<dbReference type="OMA" id="CCHALDE"/>
<protein>
    <submittedName>
        <fullName evidence="2">Dna-binding protein</fullName>
    </submittedName>
</protein>
<evidence type="ECO:0000313" key="3">
    <source>
        <dbReference type="Proteomes" id="UP000016923"/>
    </source>
</evidence>
<dbReference type="GO" id="GO:0042790">
    <property type="term" value="P:nucleolar large rRNA transcription by RNA polymerase I"/>
    <property type="evidence" value="ECO:0007669"/>
    <property type="project" value="InterPro"/>
</dbReference>
<dbReference type="InterPro" id="IPR009057">
    <property type="entry name" value="Homeodomain-like_sf"/>
</dbReference>
<feature type="region of interest" description="Disordered" evidence="1">
    <location>
        <begin position="512"/>
        <end position="535"/>
    </location>
</feature>
<dbReference type="eggNOG" id="ENOG502S6UJ">
    <property type="taxonomic scope" value="Eukaryota"/>
</dbReference>
<feature type="compositionally biased region" description="Basic and acidic residues" evidence="1">
    <location>
        <begin position="71"/>
        <end position="96"/>
    </location>
</feature>
<dbReference type="STRING" id="1262450.S3C7Q6"/>
<keyword evidence="3" id="KW-1185">Reference proteome</keyword>
<feature type="compositionally biased region" description="Low complexity" evidence="1">
    <location>
        <begin position="1"/>
        <end position="21"/>
    </location>
</feature>
<dbReference type="EMBL" id="KE148148">
    <property type="protein sequence ID" value="EPE08847.1"/>
    <property type="molecule type" value="Genomic_DNA"/>
</dbReference>
<gene>
    <name evidence="2" type="ORF">F503_04434</name>
</gene>
<name>S3C7Q6_OPHP1</name>
<evidence type="ECO:0000313" key="2">
    <source>
        <dbReference type="EMBL" id="EPE08847.1"/>
    </source>
</evidence>
<feature type="compositionally biased region" description="Acidic residues" evidence="1">
    <location>
        <begin position="57"/>
        <end position="70"/>
    </location>
</feature>
<reference evidence="2 3" key="1">
    <citation type="journal article" date="2013" name="BMC Genomics">
        <title>The genome and transcriptome of the pine saprophyte Ophiostoma piceae, and a comparison with the bark beetle-associated pine pathogen Grosmannia clavigera.</title>
        <authorList>
            <person name="Haridas S."/>
            <person name="Wang Y."/>
            <person name="Lim L."/>
            <person name="Massoumi Alamouti S."/>
            <person name="Jackman S."/>
            <person name="Docking R."/>
            <person name="Robertson G."/>
            <person name="Birol I."/>
            <person name="Bohlmann J."/>
            <person name="Breuil C."/>
        </authorList>
    </citation>
    <scope>NUCLEOTIDE SEQUENCE [LARGE SCALE GENOMIC DNA]</scope>
    <source>
        <strain evidence="2 3">UAMH 11346</strain>
    </source>
</reference>
<feature type="region of interest" description="Disordered" evidence="1">
    <location>
        <begin position="1"/>
        <end position="97"/>
    </location>
</feature>
<dbReference type="SUPFAM" id="SSF46689">
    <property type="entry name" value="Homeodomain-like"/>
    <property type="match status" value="1"/>
</dbReference>
<dbReference type="AlphaFoldDB" id="S3C7Q6"/>
<dbReference type="GO" id="GO:0000182">
    <property type="term" value="F:rDNA binding"/>
    <property type="evidence" value="ECO:0007669"/>
    <property type="project" value="TreeGrafter"/>
</dbReference>
<sequence>MSSSASSWHSISQVSSPSPSDESTRETNGDMKTGGALEREHSISNIPLKSIEYDGEPREDEGEGDDDDDTNDRGDAAGDDSDYVKSESESDVEIHRFNRKRSLDSAFSQASANLEHRAQPRKRIRRALNPRYVDLLNDDIEDIRRRYVPDALPQLKTTQFGLTVWEEEEKELLYEAISRLGRDDVQGIVKRLSTKSEIEVRHYLYALRKDTDERRGRLRDPLLPLPLSEFPAAVEIGNKCCAALDVEADLVVQREARDEAKNEERAWGPHWLVNGVNCGHLSKAALASAGVAADDDASNRSISPMPGTEAIRSESIIAQMQSEMRPEAVPALSLLNTPNMLLLSERVFMNGVSKEDNYLGLGSELPAVQTSALKDMYEIVFSLTQRLVATAIHMCQSRDRAQQAESFKRLNKNVVHVSDVHAAISTLGLKRDMQEFWARCPRRLGLHVSRSAGAFSNMHIISAKYRGGDEIYDEDDDAMTYSEAEHELEPEPTPTPVGLGATAALQTEALKDVQEDDDDSNSADDDDSNIDSDDTEGRISLEAEEILTHSATGFPNVNWARQILRNRIGDELKEEAHANAIDGHQNSADELYLWKVVGKKPPPSTGLTHFDESRPPTTEGFSATAKRFPVDQIIDTGRNWRAKLQYEAEWEDAAAEVQRLVDEAEDHDMAG</sequence>
<proteinExistence type="predicted"/>
<dbReference type="GO" id="GO:0000500">
    <property type="term" value="C:RNA polymerase I upstream activating factor complex"/>
    <property type="evidence" value="ECO:0007669"/>
    <property type="project" value="InterPro"/>
</dbReference>
<keyword evidence="2" id="KW-0238">DNA-binding</keyword>
<dbReference type="GO" id="GO:0001181">
    <property type="term" value="F:RNA polymerase I general transcription initiation factor activity"/>
    <property type="evidence" value="ECO:0007669"/>
    <property type="project" value="TreeGrafter"/>
</dbReference>
<dbReference type="Proteomes" id="UP000016923">
    <property type="component" value="Unassembled WGS sequence"/>
</dbReference>
<dbReference type="InterPro" id="IPR039601">
    <property type="entry name" value="Rrn5"/>
</dbReference>
<dbReference type="VEuPathDB" id="FungiDB:F503_04434"/>